<name>A0A7S9DXM1_9ALTE</name>
<proteinExistence type="predicted"/>
<evidence type="ECO:0000259" key="2">
    <source>
        <dbReference type="Pfam" id="PF13609"/>
    </source>
</evidence>
<sequence length="374" mass="41478">MQFKSFSALAAGLAFSLNAMADVQLSGFGTLAAGLPTDGDTEVRNYTDGEVDFKTGSFFALQAYADLDEGLSATAQIRARGIEDWDPQFTWAYLSYEVQENWRVQVGRQRIPIYLYSDYLDVSYAYHWIAPPSEAYQSFFDSIDGISSIHDFSVGEAMLNLRFYYGQENTTRADGIEFDVDKVFSAVASVNYGWWTLRTTYAHFELTSDLGVAPLSAAWAQTPFGYVGDDLEVKNDDVTGVEVGVIYDDQNWLFVAEYIPASLDNTLIGDFEPWFVSVGKRFGPVLVHGTYGRDKAETGVDLSAVPRGVDAQLDQLTAVTEQAIASRTRNAEFYTVGARWDFHDSAAFKAEYTNSEQADGRNAGLFQVALVTVF</sequence>
<dbReference type="Pfam" id="PF13609">
    <property type="entry name" value="Porin_4"/>
    <property type="match status" value="1"/>
</dbReference>
<dbReference type="Proteomes" id="UP000595095">
    <property type="component" value="Chromosome"/>
</dbReference>
<feature type="signal peptide" evidence="1">
    <location>
        <begin position="1"/>
        <end position="21"/>
    </location>
</feature>
<dbReference type="SUPFAM" id="SSF56935">
    <property type="entry name" value="Porins"/>
    <property type="match status" value="1"/>
</dbReference>
<keyword evidence="4" id="KW-1185">Reference proteome</keyword>
<feature type="domain" description="Porin" evidence="2">
    <location>
        <begin position="8"/>
        <end position="258"/>
    </location>
</feature>
<dbReference type="GO" id="GO:0016020">
    <property type="term" value="C:membrane"/>
    <property type="evidence" value="ECO:0007669"/>
    <property type="project" value="InterPro"/>
</dbReference>
<dbReference type="Gene3D" id="2.40.160.10">
    <property type="entry name" value="Porin"/>
    <property type="match status" value="1"/>
</dbReference>
<protein>
    <submittedName>
        <fullName evidence="3">Porin</fullName>
    </submittedName>
</protein>
<dbReference type="KEGG" id="smaa:IT774_00880"/>
<dbReference type="EMBL" id="CP064795">
    <property type="protein sequence ID" value="QPG05861.1"/>
    <property type="molecule type" value="Genomic_DNA"/>
</dbReference>
<dbReference type="AlphaFoldDB" id="A0A7S9DXM1"/>
<evidence type="ECO:0000313" key="3">
    <source>
        <dbReference type="EMBL" id="QPG05861.1"/>
    </source>
</evidence>
<dbReference type="InterPro" id="IPR033900">
    <property type="entry name" value="Gram_neg_porin_domain"/>
</dbReference>
<dbReference type="RefSeq" id="WP_195810944.1">
    <property type="nucleotide sequence ID" value="NZ_CP064795.1"/>
</dbReference>
<keyword evidence="1" id="KW-0732">Signal</keyword>
<evidence type="ECO:0000256" key="1">
    <source>
        <dbReference type="SAM" id="SignalP"/>
    </source>
</evidence>
<feature type="chain" id="PRO_5032454917" evidence="1">
    <location>
        <begin position="22"/>
        <end position="374"/>
    </location>
</feature>
<evidence type="ECO:0000313" key="4">
    <source>
        <dbReference type="Proteomes" id="UP000595095"/>
    </source>
</evidence>
<accession>A0A7S9DXM1</accession>
<gene>
    <name evidence="3" type="ORF">IT774_00880</name>
</gene>
<dbReference type="GO" id="GO:0015288">
    <property type="term" value="F:porin activity"/>
    <property type="evidence" value="ECO:0007669"/>
    <property type="project" value="InterPro"/>
</dbReference>
<reference evidence="3 4" key="1">
    <citation type="submission" date="2020-11" db="EMBL/GenBank/DDBJ databases">
        <title>Complete genome sequence for Salinimonas sp. strain G2-b.</title>
        <authorList>
            <person name="Park S.-J."/>
        </authorList>
    </citation>
    <scope>NUCLEOTIDE SEQUENCE [LARGE SCALE GENOMIC DNA]</scope>
    <source>
        <strain evidence="3 4">G2-b</strain>
    </source>
</reference>
<dbReference type="InterPro" id="IPR023614">
    <property type="entry name" value="Porin_dom_sf"/>
</dbReference>
<organism evidence="3 4">
    <name type="scientific">Salinimonas marina</name>
    <dbReference type="NCBI Taxonomy" id="2785918"/>
    <lineage>
        <taxon>Bacteria</taxon>
        <taxon>Pseudomonadati</taxon>
        <taxon>Pseudomonadota</taxon>
        <taxon>Gammaproteobacteria</taxon>
        <taxon>Alteromonadales</taxon>
        <taxon>Alteromonadaceae</taxon>
        <taxon>Alteromonas/Salinimonas group</taxon>
        <taxon>Salinimonas</taxon>
    </lineage>
</organism>